<keyword evidence="1" id="KW-1133">Transmembrane helix</keyword>
<organism evidence="2 3">
    <name type="scientific">Nostoc piscinale CENA21</name>
    <dbReference type="NCBI Taxonomy" id="224013"/>
    <lineage>
        <taxon>Bacteria</taxon>
        <taxon>Bacillati</taxon>
        <taxon>Cyanobacteriota</taxon>
        <taxon>Cyanophyceae</taxon>
        <taxon>Nostocales</taxon>
        <taxon>Nostocaceae</taxon>
        <taxon>Nostoc</taxon>
    </lineage>
</organism>
<reference evidence="3" key="1">
    <citation type="submission" date="2015-07" db="EMBL/GenBank/DDBJ databases">
        <title>Genome Of Nitrogen-Fixing Cyanobacterium Nostoc piscinale CENA21 From Solimoes/Amazon River Floodplain Sediments And Comparative Genomics To Uncover Biosynthetic Natural Products Potential.</title>
        <authorList>
            <person name="Leao T.F."/>
            <person name="Leao P.N."/>
            <person name="Guimaraes P.I."/>
            <person name="de Melo A.G.C."/>
            <person name="Ramos R.T.J."/>
            <person name="Silva A."/>
            <person name="Fiore M.F."/>
            <person name="Schneider M.P.C."/>
        </authorList>
    </citation>
    <scope>NUCLEOTIDE SEQUENCE [LARGE SCALE GENOMIC DNA]</scope>
    <source>
        <strain evidence="3">CENA21</strain>
    </source>
</reference>
<evidence type="ECO:0000256" key="1">
    <source>
        <dbReference type="SAM" id="Phobius"/>
    </source>
</evidence>
<evidence type="ECO:0000313" key="2">
    <source>
        <dbReference type="EMBL" id="ALF51750.1"/>
    </source>
</evidence>
<feature type="transmembrane region" description="Helical" evidence="1">
    <location>
        <begin position="20"/>
        <end position="38"/>
    </location>
</feature>
<dbReference type="AlphaFoldDB" id="A0A0M5MLU7"/>
<protein>
    <submittedName>
        <fullName evidence="2">Uncharacterized protein</fullName>
    </submittedName>
</protein>
<accession>A0A0M5MLU7</accession>
<dbReference type="KEGG" id="npz:ACX27_01050"/>
<reference evidence="2 3" key="2">
    <citation type="journal article" date="2016" name="Genome Announc.">
        <title>Draft Genome Sequence of the N2-Fixing Cyanobacterium Nostoc piscinale CENA21, Isolated from the Brazilian Amazon Floodplain.</title>
        <authorList>
            <person name="Leao T."/>
            <person name="Guimaraes P.I."/>
            <person name="de Melo A.G."/>
            <person name="Ramos R.T."/>
            <person name="Leao P.N."/>
            <person name="Silva A."/>
            <person name="Fiore M.F."/>
            <person name="Schneider M.P."/>
        </authorList>
    </citation>
    <scope>NUCLEOTIDE SEQUENCE [LARGE SCALE GENOMIC DNA]</scope>
    <source>
        <strain evidence="2 3">CENA21</strain>
    </source>
</reference>
<dbReference type="Proteomes" id="UP000062645">
    <property type="component" value="Chromosome"/>
</dbReference>
<proteinExistence type="predicted"/>
<gene>
    <name evidence="2" type="ORF">ACX27_01050</name>
</gene>
<sequence>MVPDTAYYFRPLSVEGRKLAIAKIYQFMICLLLWVLSAKTPPYLPTPLPPITFNQKQCQSQKAQIQSKSRFDSDF</sequence>
<evidence type="ECO:0000313" key="3">
    <source>
        <dbReference type="Proteomes" id="UP000062645"/>
    </source>
</evidence>
<keyword evidence="1" id="KW-0472">Membrane</keyword>
<keyword evidence="3" id="KW-1185">Reference proteome</keyword>
<keyword evidence="1" id="KW-0812">Transmembrane</keyword>
<dbReference type="PATRIC" id="fig|224013.5.peg.245"/>
<name>A0A0M5MLU7_9NOSO</name>
<dbReference type="EMBL" id="CP012036">
    <property type="protein sequence ID" value="ALF51750.1"/>
    <property type="molecule type" value="Genomic_DNA"/>
</dbReference>